<feature type="transmembrane region" description="Helical" evidence="1">
    <location>
        <begin position="20"/>
        <end position="40"/>
    </location>
</feature>
<evidence type="ECO:0000256" key="1">
    <source>
        <dbReference type="SAM" id="Phobius"/>
    </source>
</evidence>
<dbReference type="RefSeq" id="WP_238273172.1">
    <property type="nucleotide sequence ID" value="NZ_BPQG01000104.1"/>
</dbReference>
<keyword evidence="1" id="KW-0472">Membrane</keyword>
<sequence>MHPDDKRTDSWDSNLGLGALVLMTGLAVVTLPMAALVFAFDQVSLLMSNAVKAFLRKAAT</sequence>
<keyword evidence="3" id="KW-1185">Reference proteome</keyword>
<dbReference type="Proteomes" id="UP001055117">
    <property type="component" value="Unassembled WGS sequence"/>
</dbReference>
<reference evidence="2 3" key="1">
    <citation type="journal article" date="2021" name="Front. Microbiol.">
        <title>Comprehensive Comparative Genomics and Phenotyping of Methylobacterium Species.</title>
        <authorList>
            <person name="Alessa O."/>
            <person name="Ogura Y."/>
            <person name="Fujitani Y."/>
            <person name="Takami H."/>
            <person name="Hayashi T."/>
            <person name="Sahin N."/>
            <person name="Tani A."/>
        </authorList>
    </citation>
    <scope>NUCLEOTIDE SEQUENCE [LARGE SCALE GENOMIC DNA]</scope>
    <source>
        <strain evidence="2 3">DSM 23679</strain>
    </source>
</reference>
<accession>A0ABQ4QNU3</accession>
<gene>
    <name evidence="2" type="ORF">AFCDBAGC_4836</name>
</gene>
<evidence type="ECO:0000313" key="2">
    <source>
        <dbReference type="EMBL" id="GJD46951.1"/>
    </source>
</evidence>
<proteinExistence type="predicted"/>
<evidence type="ECO:0000313" key="3">
    <source>
        <dbReference type="Proteomes" id="UP001055117"/>
    </source>
</evidence>
<organism evidence="2 3">
    <name type="scientific">Methylobacterium cerastii</name>
    <dbReference type="NCBI Taxonomy" id="932741"/>
    <lineage>
        <taxon>Bacteria</taxon>
        <taxon>Pseudomonadati</taxon>
        <taxon>Pseudomonadota</taxon>
        <taxon>Alphaproteobacteria</taxon>
        <taxon>Hyphomicrobiales</taxon>
        <taxon>Methylobacteriaceae</taxon>
        <taxon>Methylobacterium</taxon>
    </lineage>
</organism>
<dbReference type="EMBL" id="BPQG01000104">
    <property type="protein sequence ID" value="GJD46951.1"/>
    <property type="molecule type" value="Genomic_DNA"/>
</dbReference>
<protein>
    <submittedName>
        <fullName evidence="2">Uncharacterized protein</fullName>
    </submittedName>
</protein>
<comment type="caution">
    <text evidence="2">The sequence shown here is derived from an EMBL/GenBank/DDBJ whole genome shotgun (WGS) entry which is preliminary data.</text>
</comment>
<keyword evidence="1" id="KW-0812">Transmembrane</keyword>
<keyword evidence="1" id="KW-1133">Transmembrane helix</keyword>
<name>A0ABQ4QNU3_9HYPH</name>